<accession>E6VQZ7</accession>
<evidence type="ECO:0000313" key="3">
    <source>
        <dbReference type="EMBL" id="ADU62977.1"/>
    </source>
</evidence>
<dbReference type="STRING" id="643562.Daes_1968"/>
<name>E6VQZ7_PSEA9</name>
<proteinExistence type="inferred from homology"/>
<keyword evidence="2" id="KW-0560">Oxidoreductase</keyword>
<dbReference type="InterPro" id="IPR002347">
    <property type="entry name" value="SDR_fam"/>
</dbReference>
<evidence type="ECO:0000256" key="1">
    <source>
        <dbReference type="ARBA" id="ARBA00006484"/>
    </source>
</evidence>
<dbReference type="InterPro" id="IPR036291">
    <property type="entry name" value="NAD(P)-bd_dom_sf"/>
</dbReference>
<gene>
    <name evidence="3" type="ordered locus">Daes_1968</name>
</gene>
<dbReference type="EMBL" id="CP002431">
    <property type="protein sequence ID" value="ADU62977.1"/>
    <property type="molecule type" value="Genomic_DNA"/>
</dbReference>
<dbReference type="KEGG" id="das:Daes_1968"/>
<organism evidence="3 4">
    <name type="scientific">Pseudodesulfovibrio aespoeensis (strain ATCC 700646 / DSM 10631 / Aspo-2)</name>
    <name type="common">Desulfovibrio aespoeensis</name>
    <dbReference type="NCBI Taxonomy" id="643562"/>
    <lineage>
        <taxon>Bacteria</taxon>
        <taxon>Pseudomonadati</taxon>
        <taxon>Thermodesulfobacteriota</taxon>
        <taxon>Desulfovibrionia</taxon>
        <taxon>Desulfovibrionales</taxon>
        <taxon>Desulfovibrionaceae</taxon>
    </lineage>
</organism>
<dbReference type="HOGENOM" id="CLU_010194_1_2_7"/>
<comment type="similarity">
    <text evidence="1">Belongs to the short-chain dehydrogenases/reductases (SDR) family.</text>
</comment>
<protein>
    <submittedName>
        <fullName evidence="3">Short-chain dehydrogenase/reductase SDR</fullName>
    </submittedName>
</protein>
<dbReference type="OrthoDB" id="5290448at2"/>
<dbReference type="SUPFAM" id="SSF51735">
    <property type="entry name" value="NAD(P)-binding Rossmann-fold domains"/>
    <property type="match status" value="1"/>
</dbReference>
<dbReference type="PANTHER" id="PTHR24321:SF8">
    <property type="entry name" value="ESTRADIOL 17-BETA-DEHYDROGENASE 8-RELATED"/>
    <property type="match status" value="1"/>
</dbReference>
<dbReference type="Proteomes" id="UP000002191">
    <property type="component" value="Chromosome"/>
</dbReference>
<dbReference type="AlphaFoldDB" id="E6VQZ7"/>
<evidence type="ECO:0000313" key="4">
    <source>
        <dbReference type="Proteomes" id="UP000002191"/>
    </source>
</evidence>
<reference evidence="3 4" key="2">
    <citation type="journal article" date="2014" name="Genome Announc.">
        <title>Complete Genome Sequence of the Subsurface, Mesophilic Sulfate-Reducing Bacterium Desulfovibrio aespoeensis Aspo-2.</title>
        <authorList>
            <person name="Pedersen K."/>
            <person name="Bengtsson A."/>
            <person name="Edlund J."/>
            <person name="Rabe L."/>
            <person name="Hazen T."/>
            <person name="Chakraborty R."/>
            <person name="Goodwin L."/>
            <person name="Shapiro N."/>
        </authorList>
    </citation>
    <scope>NUCLEOTIDE SEQUENCE [LARGE SCALE GENOMIC DNA]</scope>
    <source>
        <strain evidence="4">ATCC 700646 / DSM 10631 / Aspo-2</strain>
    </source>
</reference>
<dbReference type="eggNOG" id="COG1028">
    <property type="taxonomic scope" value="Bacteria"/>
</dbReference>
<keyword evidence="4" id="KW-1185">Reference proteome</keyword>
<dbReference type="RefSeq" id="WP_013514890.1">
    <property type="nucleotide sequence ID" value="NC_014844.1"/>
</dbReference>
<dbReference type="PRINTS" id="PR00081">
    <property type="entry name" value="GDHRDH"/>
</dbReference>
<dbReference type="PANTHER" id="PTHR24321">
    <property type="entry name" value="DEHYDROGENASES, SHORT CHAIN"/>
    <property type="match status" value="1"/>
</dbReference>
<evidence type="ECO:0000256" key="2">
    <source>
        <dbReference type="ARBA" id="ARBA00023002"/>
    </source>
</evidence>
<sequence>MSGNAHALIIGGTHGAGRELVRLLAGRGDNVTVVGRREPRADDAGISGVSFLRADITDAAALPSMLDAAVAQNGPLLKVAFFQRFRGAGDDWQGEIAVSLAATKNIIELAVPRFATGGNRAIVAVSSIAGQFVASEQPLSYHLGKSGIEQIVRYYAVTLGPLGIRVNCVRPGNMLKEESREFYEKNRALTSLYEKLTPLGRMGTSLECAEVVAFLLSDKASFVTGQNLTMDGGTSLQWPEGVCRELAGLNIDVTRKNKG</sequence>
<dbReference type="GO" id="GO:0016491">
    <property type="term" value="F:oxidoreductase activity"/>
    <property type="evidence" value="ECO:0007669"/>
    <property type="project" value="UniProtKB-KW"/>
</dbReference>
<dbReference type="Pfam" id="PF13561">
    <property type="entry name" value="adh_short_C2"/>
    <property type="match status" value="1"/>
</dbReference>
<reference evidence="4" key="1">
    <citation type="submission" date="2010-12" db="EMBL/GenBank/DDBJ databases">
        <title>Complete sequence of Desulfovibrio aespoeensis Aspo-2.</title>
        <authorList>
            <consortium name="US DOE Joint Genome Institute"/>
            <person name="Lucas S."/>
            <person name="Copeland A."/>
            <person name="Lapidus A."/>
            <person name="Cheng J.-F."/>
            <person name="Goodwin L."/>
            <person name="Pitluck S."/>
            <person name="Chertkov O."/>
            <person name="Misra M."/>
            <person name="Detter J.C."/>
            <person name="Han C."/>
            <person name="Tapia R."/>
            <person name="Land M."/>
            <person name="Hauser L."/>
            <person name="Kyrpides N."/>
            <person name="Ivanova N."/>
            <person name="Ovchinnikova G."/>
            <person name="Pedersen K."/>
            <person name="Jagevall S."/>
            <person name="Hazen T."/>
            <person name="Woyke T."/>
        </authorList>
    </citation>
    <scope>NUCLEOTIDE SEQUENCE [LARGE SCALE GENOMIC DNA]</scope>
    <source>
        <strain evidence="4">ATCC 700646 / DSM 10631 / Aspo-2</strain>
    </source>
</reference>
<dbReference type="CDD" id="cd05233">
    <property type="entry name" value="SDR_c"/>
    <property type="match status" value="1"/>
</dbReference>
<dbReference type="Gene3D" id="3.40.50.720">
    <property type="entry name" value="NAD(P)-binding Rossmann-like Domain"/>
    <property type="match status" value="1"/>
</dbReference>